<keyword evidence="7 11" id="KW-1133">Transmembrane helix</keyword>
<feature type="transmembrane region" description="Helical" evidence="11">
    <location>
        <begin position="143"/>
        <end position="163"/>
    </location>
</feature>
<evidence type="ECO:0000256" key="2">
    <source>
        <dbReference type="ARBA" id="ARBA00022448"/>
    </source>
</evidence>
<dbReference type="InterPro" id="IPR059112">
    <property type="entry name" value="CysZ/EI24"/>
</dbReference>
<protein>
    <recommendedName>
        <fullName evidence="11">Sulfate transporter CysZ</fullName>
    </recommendedName>
</protein>
<proteinExistence type="inferred from homology"/>
<evidence type="ECO:0000256" key="9">
    <source>
        <dbReference type="ARBA" id="ARBA00023136"/>
    </source>
</evidence>
<keyword evidence="6 11" id="KW-0812">Transmembrane</keyword>
<evidence type="ECO:0000256" key="5">
    <source>
        <dbReference type="ARBA" id="ARBA00022605"/>
    </source>
</evidence>
<evidence type="ECO:0000256" key="6">
    <source>
        <dbReference type="ARBA" id="ARBA00022692"/>
    </source>
</evidence>
<evidence type="ECO:0000256" key="1">
    <source>
        <dbReference type="ARBA" id="ARBA00004141"/>
    </source>
</evidence>
<keyword evidence="2 11" id="KW-0813">Transport</keyword>
<evidence type="ECO:0000313" key="13">
    <source>
        <dbReference type="Proteomes" id="UP001178354"/>
    </source>
</evidence>
<keyword evidence="4 11" id="KW-0997">Cell inner membrane</keyword>
<keyword evidence="5 11" id="KW-0028">Amino-acid biosynthesis</keyword>
<comment type="function">
    <text evidence="11">High affinity, high specificity proton-dependent sulfate transporter, which mediates sulfate uptake. Provides the sulfur source for the cysteine synthesis pathway.</text>
</comment>
<dbReference type="InterPro" id="IPR022985">
    <property type="entry name" value="Sulfate_CysZ"/>
</dbReference>
<keyword evidence="9 11" id="KW-0472">Membrane</keyword>
<evidence type="ECO:0000256" key="4">
    <source>
        <dbReference type="ARBA" id="ARBA00022519"/>
    </source>
</evidence>
<evidence type="ECO:0000256" key="8">
    <source>
        <dbReference type="ARBA" id="ARBA00023032"/>
    </source>
</evidence>
<evidence type="ECO:0000256" key="3">
    <source>
        <dbReference type="ARBA" id="ARBA00022475"/>
    </source>
</evidence>
<dbReference type="GO" id="GO:0019344">
    <property type="term" value="P:cysteine biosynthetic process"/>
    <property type="evidence" value="ECO:0007669"/>
    <property type="project" value="UniProtKB-UniRule"/>
</dbReference>
<dbReference type="PANTHER" id="PTHR37468:SF1">
    <property type="entry name" value="SULFATE TRANSPORTER CYSZ"/>
    <property type="match status" value="1"/>
</dbReference>
<keyword evidence="8 11" id="KW-0764">Sulfate transport</keyword>
<dbReference type="GO" id="GO:0000103">
    <property type="term" value="P:sulfate assimilation"/>
    <property type="evidence" value="ECO:0007669"/>
    <property type="project" value="InterPro"/>
</dbReference>
<keyword evidence="10 11" id="KW-0198">Cysteine biosynthesis</keyword>
<feature type="transmembrane region" description="Helical" evidence="11">
    <location>
        <begin position="67"/>
        <end position="96"/>
    </location>
</feature>
<feature type="transmembrane region" description="Helical" evidence="11">
    <location>
        <begin position="207"/>
        <end position="229"/>
    </location>
</feature>
<comment type="subcellular location">
    <subcellularLocation>
        <location evidence="11">Cell inner membrane</location>
        <topology evidence="11">Multi-pass membrane protein</topology>
    </subcellularLocation>
    <subcellularLocation>
        <location evidence="1">Membrane</location>
        <topology evidence="1">Multi-pass membrane protein</topology>
    </subcellularLocation>
</comment>
<evidence type="ECO:0000256" key="10">
    <source>
        <dbReference type="ARBA" id="ARBA00023192"/>
    </source>
</evidence>
<reference evidence="12" key="2">
    <citation type="submission" date="2023-08" db="EMBL/GenBank/DDBJ databases">
        <authorList>
            <person name="Luo J."/>
        </authorList>
    </citation>
    <scope>NUCLEOTIDE SEQUENCE</scope>
    <source>
        <strain evidence="12">DSM 25064</strain>
    </source>
</reference>
<dbReference type="HAMAP" id="MF_00468">
    <property type="entry name" value="CysZ"/>
    <property type="match status" value="1"/>
</dbReference>
<feature type="transmembrane region" description="Helical" evidence="11">
    <location>
        <begin position="169"/>
        <end position="186"/>
    </location>
</feature>
<evidence type="ECO:0000256" key="7">
    <source>
        <dbReference type="ARBA" id="ARBA00022989"/>
    </source>
</evidence>
<evidence type="ECO:0000256" key="11">
    <source>
        <dbReference type="HAMAP-Rule" id="MF_00468"/>
    </source>
</evidence>
<reference evidence="12" key="1">
    <citation type="journal article" date="2010" name="Int. J. Syst. Evol. Microbiol.">
        <title>Porticoccus litoralis gen. nov., sp. nov., a gammaproteobacterium isolated from the Yellow Sea.</title>
        <authorList>
            <person name="Oh H.M."/>
            <person name="Kim H."/>
            <person name="Kim K.M."/>
            <person name="Min G.S."/>
            <person name="Cho J.C."/>
        </authorList>
    </citation>
    <scope>NUCLEOTIDE SEQUENCE</scope>
    <source>
        <strain evidence="12">DSM 25064</strain>
    </source>
</reference>
<dbReference type="AlphaFoldDB" id="A0AAW8B0U6"/>
<dbReference type="Pfam" id="PF07264">
    <property type="entry name" value="EI24"/>
    <property type="match status" value="1"/>
</dbReference>
<dbReference type="GO" id="GO:0005886">
    <property type="term" value="C:plasma membrane"/>
    <property type="evidence" value="ECO:0007669"/>
    <property type="project" value="UniProtKB-SubCell"/>
</dbReference>
<accession>A0AAW8B0U6</accession>
<dbReference type="GO" id="GO:0009675">
    <property type="term" value="F:high-affinity sulfate:proton symporter activity"/>
    <property type="evidence" value="ECO:0007669"/>
    <property type="project" value="TreeGrafter"/>
</dbReference>
<keyword evidence="13" id="KW-1185">Reference proteome</keyword>
<dbReference type="EMBL" id="JAUUUU010000002">
    <property type="protein sequence ID" value="MDP1520230.1"/>
    <property type="molecule type" value="Genomic_DNA"/>
</dbReference>
<comment type="caution">
    <text evidence="12">The sequence shown here is derived from an EMBL/GenBank/DDBJ whole genome shotgun (WGS) entry which is preliminary data.</text>
</comment>
<keyword evidence="3 11" id="KW-1003">Cell membrane</keyword>
<name>A0AAW8B0U6_9GAMM</name>
<sequence>MPRHLHSGPGYLLQGLQLMTHPRLRWFVLGPLLINLLLFIGLSWLAVTQFGQLLDSLMARIPEALRFLAWIFWILFAAFLLLVYGYSFAIVGNLLASPFYGPLAERAEEVLSGRVNDTSMTTQQLLALAGRAMQRELIKMGYFLPRIVGVLLLTLVLSLIPVVNLIGPAIAFLWGAWSLALQYLDYPADNHQMDFRNLRETMAKRRLVSLSFGGSVLIATTIPLFNLFAMPASVIGASSFWLERIDKPAPQSN</sequence>
<dbReference type="Proteomes" id="UP001178354">
    <property type="component" value="Unassembled WGS sequence"/>
</dbReference>
<evidence type="ECO:0000313" key="12">
    <source>
        <dbReference type="EMBL" id="MDP1520230.1"/>
    </source>
</evidence>
<gene>
    <name evidence="11 12" type="primary">cysZ</name>
    <name evidence="12" type="ORF">Q8A57_04535</name>
</gene>
<dbReference type="NCBIfam" id="NF003433">
    <property type="entry name" value="PRK04949.1"/>
    <property type="match status" value="1"/>
</dbReference>
<dbReference type="PANTHER" id="PTHR37468">
    <property type="entry name" value="SULFATE TRANSPORTER CYSZ"/>
    <property type="match status" value="1"/>
</dbReference>
<feature type="transmembrane region" description="Helical" evidence="11">
    <location>
        <begin position="26"/>
        <end position="47"/>
    </location>
</feature>
<organism evidence="12 13">
    <name type="scientific">Porticoccus litoralis</name>
    <dbReference type="NCBI Taxonomy" id="434086"/>
    <lineage>
        <taxon>Bacteria</taxon>
        <taxon>Pseudomonadati</taxon>
        <taxon>Pseudomonadota</taxon>
        <taxon>Gammaproteobacteria</taxon>
        <taxon>Cellvibrionales</taxon>
        <taxon>Porticoccaceae</taxon>
        <taxon>Porticoccus</taxon>
    </lineage>
</organism>
<dbReference type="InterPro" id="IPR050480">
    <property type="entry name" value="CysZ-like"/>
</dbReference>
<comment type="similarity">
    <text evidence="11">Belongs to the CysZ family.</text>
</comment>